<comment type="similarity">
    <text evidence="7">Belongs to the binding-protein-dependent transport system permease family.</text>
</comment>
<dbReference type="GO" id="GO:0055085">
    <property type="term" value="P:transmembrane transport"/>
    <property type="evidence" value="ECO:0007669"/>
    <property type="project" value="InterPro"/>
</dbReference>
<keyword evidence="4 7" id="KW-0812">Transmembrane</keyword>
<reference evidence="9 10" key="1">
    <citation type="submission" date="2016-10" db="EMBL/GenBank/DDBJ databases">
        <authorList>
            <person name="de Groot N.N."/>
        </authorList>
    </citation>
    <scope>NUCLEOTIDE SEQUENCE [LARGE SCALE GENOMIC DNA]</scope>
    <source>
        <strain evidence="10">P4B,CCM 7963,CECT 7998,DSM 25260,IBRC-M 10614,KCTC 13821</strain>
    </source>
</reference>
<feature type="transmembrane region" description="Helical" evidence="7">
    <location>
        <begin position="156"/>
        <end position="175"/>
    </location>
</feature>
<feature type="transmembrane region" description="Helical" evidence="7">
    <location>
        <begin position="132"/>
        <end position="150"/>
    </location>
</feature>
<evidence type="ECO:0000256" key="6">
    <source>
        <dbReference type="ARBA" id="ARBA00023136"/>
    </source>
</evidence>
<dbReference type="OrthoDB" id="9797472at2"/>
<keyword evidence="3" id="KW-1003">Cell membrane</keyword>
<evidence type="ECO:0000256" key="3">
    <source>
        <dbReference type="ARBA" id="ARBA00022475"/>
    </source>
</evidence>
<dbReference type="CDD" id="cd06261">
    <property type="entry name" value="TM_PBP2"/>
    <property type="match status" value="1"/>
</dbReference>
<dbReference type="AlphaFoldDB" id="A0A1G8LNQ6"/>
<protein>
    <submittedName>
        <fullName evidence="9">Peptide/nickel transport system permease protein</fullName>
    </submittedName>
</protein>
<organism evidence="9 10">
    <name type="scientific">Alteribacillus bidgolensis</name>
    <dbReference type="NCBI Taxonomy" id="930129"/>
    <lineage>
        <taxon>Bacteria</taxon>
        <taxon>Bacillati</taxon>
        <taxon>Bacillota</taxon>
        <taxon>Bacilli</taxon>
        <taxon>Bacillales</taxon>
        <taxon>Bacillaceae</taxon>
        <taxon>Alteribacillus</taxon>
    </lineage>
</organism>
<dbReference type="InterPro" id="IPR035906">
    <property type="entry name" value="MetI-like_sf"/>
</dbReference>
<dbReference type="STRING" id="930129.SAMN05216352_10913"/>
<dbReference type="InterPro" id="IPR000515">
    <property type="entry name" value="MetI-like"/>
</dbReference>
<accession>A0A1G8LNQ6</accession>
<evidence type="ECO:0000313" key="10">
    <source>
        <dbReference type="Proteomes" id="UP000199017"/>
    </source>
</evidence>
<evidence type="ECO:0000256" key="5">
    <source>
        <dbReference type="ARBA" id="ARBA00022989"/>
    </source>
</evidence>
<dbReference type="EMBL" id="FNDU01000009">
    <property type="protein sequence ID" value="SDI57306.1"/>
    <property type="molecule type" value="Genomic_DNA"/>
</dbReference>
<dbReference type="InterPro" id="IPR050366">
    <property type="entry name" value="BP-dependent_transpt_permease"/>
</dbReference>
<feature type="transmembrane region" description="Helical" evidence="7">
    <location>
        <begin position="31"/>
        <end position="52"/>
    </location>
</feature>
<dbReference type="PROSITE" id="PS50928">
    <property type="entry name" value="ABC_TM1"/>
    <property type="match status" value="1"/>
</dbReference>
<feature type="transmembrane region" description="Helical" evidence="7">
    <location>
        <begin position="210"/>
        <end position="239"/>
    </location>
</feature>
<feature type="domain" description="ABC transmembrane type-1" evidence="8">
    <location>
        <begin position="92"/>
        <end position="284"/>
    </location>
</feature>
<comment type="subcellular location">
    <subcellularLocation>
        <location evidence="1 7">Cell membrane</location>
        <topology evidence="1 7">Multi-pass membrane protein</topology>
    </subcellularLocation>
</comment>
<dbReference type="GO" id="GO:0005886">
    <property type="term" value="C:plasma membrane"/>
    <property type="evidence" value="ECO:0007669"/>
    <property type="project" value="UniProtKB-SubCell"/>
</dbReference>
<gene>
    <name evidence="9" type="ORF">SAMN05216352_10913</name>
</gene>
<dbReference type="RefSeq" id="WP_091586306.1">
    <property type="nucleotide sequence ID" value="NZ_FNDU01000009.1"/>
</dbReference>
<dbReference type="InterPro" id="IPR053523">
    <property type="entry name" value="Oligopeptide_permease_AppC"/>
</dbReference>
<name>A0A1G8LNQ6_9BACI</name>
<dbReference type="InterPro" id="IPR025966">
    <property type="entry name" value="OppC_N"/>
</dbReference>
<proteinExistence type="inferred from homology"/>
<keyword evidence="6 7" id="KW-0472">Membrane</keyword>
<keyword evidence="5 7" id="KW-1133">Transmembrane helix</keyword>
<feature type="transmembrane region" description="Helical" evidence="7">
    <location>
        <begin position="266"/>
        <end position="287"/>
    </location>
</feature>
<dbReference type="PANTHER" id="PTHR43386">
    <property type="entry name" value="OLIGOPEPTIDE TRANSPORT SYSTEM PERMEASE PROTEIN APPC"/>
    <property type="match status" value="1"/>
</dbReference>
<dbReference type="Pfam" id="PF00528">
    <property type="entry name" value="BPD_transp_1"/>
    <property type="match status" value="1"/>
</dbReference>
<evidence type="ECO:0000259" key="8">
    <source>
        <dbReference type="PROSITE" id="PS50928"/>
    </source>
</evidence>
<evidence type="ECO:0000256" key="4">
    <source>
        <dbReference type="ARBA" id="ARBA00022692"/>
    </source>
</evidence>
<dbReference type="Proteomes" id="UP000199017">
    <property type="component" value="Unassembled WGS sequence"/>
</dbReference>
<dbReference type="Gene3D" id="1.10.3720.10">
    <property type="entry name" value="MetI-like"/>
    <property type="match status" value="1"/>
</dbReference>
<keyword evidence="10" id="KW-1185">Reference proteome</keyword>
<dbReference type="PANTHER" id="PTHR43386:SF1">
    <property type="entry name" value="D,D-DIPEPTIDE TRANSPORT SYSTEM PERMEASE PROTEIN DDPC-RELATED"/>
    <property type="match status" value="1"/>
</dbReference>
<dbReference type="Pfam" id="PF12911">
    <property type="entry name" value="OppC_N"/>
    <property type="match status" value="1"/>
</dbReference>
<dbReference type="NCBIfam" id="NF045476">
    <property type="entry name" value="Opp4C"/>
    <property type="match status" value="1"/>
</dbReference>
<evidence type="ECO:0000256" key="7">
    <source>
        <dbReference type="RuleBase" id="RU363032"/>
    </source>
</evidence>
<evidence type="ECO:0000256" key="2">
    <source>
        <dbReference type="ARBA" id="ARBA00022448"/>
    </source>
</evidence>
<feature type="transmembrane region" description="Helical" evidence="7">
    <location>
        <begin position="94"/>
        <end position="120"/>
    </location>
</feature>
<evidence type="ECO:0000313" key="9">
    <source>
        <dbReference type="EMBL" id="SDI57306.1"/>
    </source>
</evidence>
<sequence length="297" mass="32519">MEHTQSTASYKLQKGHSLLTLAMKRFLKNKLALTGIIILVFFTFIAIFAPFLTTHDPTKHDLLNVMARPSAENWLGTDGSGRDNFARFVYGSRVTLLIGFLSMLCVIIVGVILGSLAGYYGGIVDGIIMRTADIVLTLPFLLFVLTIIAIIQNITIPLFVLVIAATNWPNITRILRGTFLSLREKEFILSARAAGCSDWRIIMKHFLPNAIGPIIVNATIMMASMIILESALSFVGFGIPQPTPTWGNMINEARSMRVLTGAPEAWVPPGLAILLTVLAINFIGDGLRDAFDPKSSK</sequence>
<evidence type="ECO:0000256" key="1">
    <source>
        <dbReference type="ARBA" id="ARBA00004651"/>
    </source>
</evidence>
<keyword evidence="2 7" id="KW-0813">Transport</keyword>
<dbReference type="SUPFAM" id="SSF161098">
    <property type="entry name" value="MetI-like"/>
    <property type="match status" value="1"/>
</dbReference>